<feature type="region of interest" description="Disordered" evidence="1">
    <location>
        <begin position="34"/>
        <end position="165"/>
    </location>
</feature>
<gene>
    <name evidence="2" type="ORF">SNAT2548_LOCUS6707</name>
</gene>
<feature type="compositionally biased region" description="Basic and acidic residues" evidence="1">
    <location>
        <begin position="139"/>
        <end position="156"/>
    </location>
</feature>
<reference evidence="2" key="1">
    <citation type="submission" date="2021-02" db="EMBL/GenBank/DDBJ databases">
        <authorList>
            <person name="Dougan E. K."/>
            <person name="Rhodes N."/>
            <person name="Thang M."/>
            <person name="Chan C."/>
        </authorList>
    </citation>
    <scope>NUCLEOTIDE SEQUENCE</scope>
</reference>
<accession>A0A812JH74</accession>
<dbReference type="Proteomes" id="UP000604046">
    <property type="component" value="Unassembled WGS sequence"/>
</dbReference>
<sequence length="165" mass="18361">MPGNGAYDYADWDGWGAGWDEDWEEGWRADAWWNQEEPRPAHSRRVLPSAPAWVSQSSSDRLAGKGLSKDRIKMPPGLDVSNGLAHSIRASRPEKGKDGKDGKEGKEGKAFAITMKGKKGPPQRALGKGQESYSTQKGTWERGQEKGRKQSKDKGGRRPKGGWWW</sequence>
<proteinExistence type="predicted"/>
<feature type="compositionally biased region" description="Basic and acidic residues" evidence="1">
    <location>
        <begin position="91"/>
        <end position="109"/>
    </location>
</feature>
<dbReference type="AlphaFoldDB" id="A0A812JH74"/>
<name>A0A812JH74_9DINO</name>
<dbReference type="EMBL" id="CAJNDS010000447">
    <property type="protein sequence ID" value="CAE7207484.1"/>
    <property type="molecule type" value="Genomic_DNA"/>
</dbReference>
<protein>
    <submittedName>
        <fullName evidence="2">Uncharacterized protein</fullName>
    </submittedName>
</protein>
<evidence type="ECO:0000313" key="3">
    <source>
        <dbReference type="Proteomes" id="UP000604046"/>
    </source>
</evidence>
<organism evidence="2 3">
    <name type="scientific">Symbiodinium natans</name>
    <dbReference type="NCBI Taxonomy" id="878477"/>
    <lineage>
        <taxon>Eukaryota</taxon>
        <taxon>Sar</taxon>
        <taxon>Alveolata</taxon>
        <taxon>Dinophyceae</taxon>
        <taxon>Suessiales</taxon>
        <taxon>Symbiodiniaceae</taxon>
        <taxon>Symbiodinium</taxon>
    </lineage>
</organism>
<evidence type="ECO:0000313" key="2">
    <source>
        <dbReference type="EMBL" id="CAE7207484.1"/>
    </source>
</evidence>
<comment type="caution">
    <text evidence="2">The sequence shown here is derived from an EMBL/GenBank/DDBJ whole genome shotgun (WGS) entry which is preliminary data.</text>
</comment>
<evidence type="ECO:0000256" key="1">
    <source>
        <dbReference type="SAM" id="MobiDB-lite"/>
    </source>
</evidence>
<keyword evidence="3" id="KW-1185">Reference proteome</keyword>